<dbReference type="FunFam" id="3.30.70.3550:FF:000001">
    <property type="entry name" value="Leucyl/phenylalanyl-tRNA--protein transferase"/>
    <property type="match status" value="1"/>
</dbReference>
<organism evidence="5">
    <name type="scientific">marine metagenome</name>
    <dbReference type="NCBI Taxonomy" id="408172"/>
    <lineage>
        <taxon>unclassified sequences</taxon>
        <taxon>metagenomes</taxon>
        <taxon>ecological metagenomes</taxon>
    </lineage>
</organism>
<feature type="non-terminal residue" evidence="5">
    <location>
        <position position="131"/>
    </location>
</feature>
<accession>A0A383C468</accession>
<comment type="subcellular location">
    <subcellularLocation>
        <location evidence="1">Cytoplasm</location>
    </subcellularLocation>
</comment>
<dbReference type="Pfam" id="PF03588">
    <property type="entry name" value="Leu_Phe_trans"/>
    <property type="match status" value="1"/>
</dbReference>
<evidence type="ECO:0008006" key="6">
    <source>
        <dbReference type="Google" id="ProtNLM"/>
    </source>
</evidence>
<dbReference type="GO" id="GO:0030163">
    <property type="term" value="P:protein catabolic process"/>
    <property type="evidence" value="ECO:0007669"/>
    <property type="project" value="InterPro"/>
</dbReference>
<keyword evidence="3" id="KW-0808">Transferase</keyword>
<name>A0A383C468_9ZZZZ</name>
<keyword evidence="4" id="KW-0012">Acyltransferase</keyword>
<dbReference type="EMBL" id="UINC01205613">
    <property type="protein sequence ID" value="SVE26863.1"/>
    <property type="molecule type" value="Genomic_DNA"/>
</dbReference>
<keyword evidence="2" id="KW-0963">Cytoplasm</keyword>
<dbReference type="Gene3D" id="3.30.70.3550">
    <property type="entry name" value="Leucyl/phenylalanyl-tRNA-protein transferase, N-terminal domain"/>
    <property type="match status" value="1"/>
</dbReference>
<dbReference type="PANTHER" id="PTHR30098:SF2">
    <property type="entry name" value="LEUCYL_PHENYLALANYL-TRNA--PROTEIN TRANSFERASE"/>
    <property type="match status" value="1"/>
</dbReference>
<dbReference type="PANTHER" id="PTHR30098">
    <property type="entry name" value="LEUCYL/PHENYLALANYL-TRNA--PROTEIN TRANSFERASE"/>
    <property type="match status" value="1"/>
</dbReference>
<protein>
    <recommendedName>
        <fullName evidence="6">Leucyl/phenylalanyl-tRNA--protein transferase</fullName>
    </recommendedName>
</protein>
<dbReference type="GO" id="GO:0008914">
    <property type="term" value="F:leucyl-tRNA--protein transferase activity"/>
    <property type="evidence" value="ECO:0007669"/>
    <property type="project" value="InterPro"/>
</dbReference>
<dbReference type="InterPro" id="IPR004616">
    <property type="entry name" value="Leu/Phe-tRNA_Trfase"/>
</dbReference>
<evidence type="ECO:0000256" key="3">
    <source>
        <dbReference type="ARBA" id="ARBA00022679"/>
    </source>
</evidence>
<gene>
    <name evidence="5" type="ORF">METZ01_LOCUS479717</name>
</gene>
<dbReference type="InterPro" id="IPR042221">
    <property type="entry name" value="Leu/Phe-tRNA_Trfase_N"/>
</dbReference>
<dbReference type="AlphaFoldDB" id="A0A383C468"/>
<reference evidence="5" key="1">
    <citation type="submission" date="2018-05" db="EMBL/GenBank/DDBJ databases">
        <authorList>
            <person name="Lanie J.A."/>
            <person name="Ng W.-L."/>
            <person name="Kazmierczak K.M."/>
            <person name="Andrzejewski T.M."/>
            <person name="Davidsen T.M."/>
            <person name="Wayne K.J."/>
            <person name="Tettelin H."/>
            <person name="Glass J.I."/>
            <person name="Rusch D."/>
            <person name="Podicherti R."/>
            <person name="Tsui H.-C.T."/>
            <person name="Winkler M.E."/>
        </authorList>
    </citation>
    <scope>NUCLEOTIDE SEQUENCE</scope>
</reference>
<evidence type="ECO:0000256" key="2">
    <source>
        <dbReference type="ARBA" id="ARBA00022490"/>
    </source>
</evidence>
<sequence>MYTHKYNSNKKKLLYLVKNKKMAIDFPDITDALKNPNGLLAIGGDLDETRLLSAYQKGIFPWFNEGQPILWWAPNPRCILKPNKIHISHSLKKCLRKNQFQITYNKNFVNVISQCSVNRNKDNDTWLTTDM</sequence>
<dbReference type="SUPFAM" id="SSF55729">
    <property type="entry name" value="Acyl-CoA N-acyltransferases (Nat)"/>
    <property type="match status" value="1"/>
</dbReference>
<dbReference type="Gene3D" id="3.40.630.70">
    <property type="entry name" value="Leucyl/phenylalanyl-tRNA-protein transferase, C-terminal domain"/>
    <property type="match status" value="1"/>
</dbReference>
<dbReference type="InterPro" id="IPR016181">
    <property type="entry name" value="Acyl_CoA_acyltransferase"/>
</dbReference>
<evidence type="ECO:0000256" key="1">
    <source>
        <dbReference type="ARBA" id="ARBA00004496"/>
    </source>
</evidence>
<dbReference type="GO" id="GO:0005737">
    <property type="term" value="C:cytoplasm"/>
    <property type="evidence" value="ECO:0007669"/>
    <property type="project" value="UniProtKB-SubCell"/>
</dbReference>
<proteinExistence type="predicted"/>
<evidence type="ECO:0000256" key="4">
    <source>
        <dbReference type="ARBA" id="ARBA00023315"/>
    </source>
</evidence>
<dbReference type="InterPro" id="IPR042203">
    <property type="entry name" value="Leu/Phe-tRNA_Trfase_C"/>
</dbReference>
<evidence type="ECO:0000313" key="5">
    <source>
        <dbReference type="EMBL" id="SVE26863.1"/>
    </source>
</evidence>